<dbReference type="AlphaFoldDB" id="M5U760"/>
<dbReference type="Proteomes" id="UP000011885">
    <property type="component" value="Unassembled WGS sequence"/>
</dbReference>
<name>M5U760_9BACT</name>
<keyword evidence="3" id="KW-1185">Reference proteome</keyword>
<dbReference type="OrthoDB" id="250169at2"/>
<dbReference type="RefSeq" id="WP_008689369.1">
    <property type="nucleotide sequence ID" value="NZ_ANOH01000482.1"/>
</dbReference>
<proteinExistence type="predicted"/>
<dbReference type="PATRIC" id="fig|1263870.3.peg.7193"/>
<keyword evidence="1" id="KW-0175">Coiled coil</keyword>
<sequence length="620" mass="67062">MSTPPPSYLKLHLCDSDSESDADLATRDSSAGVHQTVKDSDQAVEGFWRTYTETTGWRIDSAEGSPDKKATVSGDQSHALTAVDAQRLADAARAMAEELEQQKSILRSQQAELAARASVILDASNAEAGCEQIDRILADATLATGTDAAAIYLLDEVTERLATRFVFGLSPAQRIGTSRPLRGARGDLEAMVQGVVAVDDLQGGPINQYTPPEPFASGICVSLGGIELPIGTMWLFGREMRKYDDLATAAARLASSNVCHALTMMTQPSRLPELATLNAALPTASSAAEESSASLNGKSPTETDLVDAELERMLAADFNEADFELDELADAEFDVVRFVEAMEPLSDVPQKVETQAPPTIRKWTDQIADWQHDSLPLGVRLAPSWSVDGMVESPLSIAQSWHHWDVLPDGVIALSMCQFNRVWAPNANLIETLDGTVARAALQAHASYRHSPHDAVMRTLHTLLQVRDGAIDETGRPNLSLFYAHIDPESGHARIASVGQWSSLIVSKYGYRPLNLAPTHDVRANEFMGEQTAINQETTLLADEVLLVGGAGWLGIGEDAGLADLPELPKHESVQNRVGAAIRDAMREGERSPLSALRRLTASMPLRRERTAIALMHENA</sequence>
<gene>
    <name evidence="2" type="ORF">RSSM_06780</name>
</gene>
<protein>
    <submittedName>
        <fullName evidence="2">Sporulation stage II, protein E</fullName>
        <ecNumber evidence="2">3.1.3.-</ecNumber>
    </submittedName>
</protein>
<dbReference type="EC" id="3.1.3.-" evidence="2"/>
<dbReference type="EMBL" id="ANOH01000482">
    <property type="protein sequence ID" value="EMI51783.1"/>
    <property type="molecule type" value="Genomic_DNA"/>
</dbReference>
<evidence type="ECO:0000256" key="1">
    <source>
        <dbReference type="SAM" id="Coils"/>
    </source>
</evidence>
<accession>M5U760</accession>
<reference evidence="2 3" key="1">
    <citation type="journal article" date="2013" name="Mar. Genomics">
        <title>Expression of sulfatases in Rhodopirellula baltica and the diversity of sulfatases in the genus Rhodopirellula.</title>
        <authorList>
            <person name="Wegner C.E."/>
            <person name="Richter-Heitmann T."/>
            <person name="Klindworth A."/>
            <person name="Klockow C."/>
            <person name="Richter M."/>
            <person name="Achstetter T."/>
            <person name="Glockner F.O."/>
            <person name="Harder J."/>
        </authorList>
    </citation>
    <scope>NUCLEOTIDE SEQUENCE [LARGE SCALE GENOMIC DNA]</scope>
    <source>
        <strain evidence="2 3">SM41</strain>
    </source>
</reference>
<dbReference type="GO" id="GO:0016787">
    <property type="term" value="F:hydrolase activity"/>
    <property type="evidence" value="ECO:0007669"/>
    <property type="project" value="UniProtKB-KW"/>
</dbReference>
<evidence type="ECO:0000313" key="3">
    <source>
        <dbReference type="Proteomes" id="UP000011885"/>
    </source>
</evidence>
<organism evidence="2 3">
    <name type="scientific">Rhodopirellula sallentina SM41</name>
    <dbReference type="NCBI Taxonomy" id="1263870"/>
    <lineage>
        <taxon>Bacteria</taxon>
        <taxon>Pseudomonadati</taxon>
        <taxon>Planctomycetota</taxon>
        <taxon>Planctomycetia</taxon>
        <taxon>Pirellulales</taxon>
        <taxon>Pirellulaceae</taxon>
        <taxon>Rhodopirellula</taxon>
    </lineage>
</organism>
<keyword evidence="2" id="KW-0378">Hydrolase</keyword>
<comment type="caution">
    <text evidence="2">The sequence shown here is derived from an EMBL/GenBank/DDBJ whole genome shotgun (WGS) entry which is preliminary data.</text>
</comment>
<evidence type="ECO:0000313" key="2">
    <source>
        <dbReference type="EMBL" id="EMI51783.1"/>
    </source>
</evidence>
<feature type="coiled-coil region" evidence="1">
    <location>
        <begin position="82"/>
        <end position="116"/>
    </location>
</feature>